<dbReference type="Pfam" id="PF21408">
    <property type="entry name" value="MTR4-like_stalk"/>
    <property type="match status" value="1"/>
</dbReference>
<dbReference type="InterPro" id="IPR012961">
    <property type="entry name" value="Ski2/MTR4_C"/>
</dbReference>
<evidence type="ECO:0000256" key="5">
    <source>
        <dbReference type="ARBA" id="ARBA00022801"/>
    </source>
</evidence>
<evidence type="ECO:0000313" key="12">
    <source>
        <dbReference type="Proteomes" id="UP000789375"/>
    </source>
</evidence>
<dbReference type="AlphaFoldDB" id="A0A9N8YNN8"/>
<organism evidence="11 12">
    <name type="scientific">Funneliformis mosseae</name>
    <name type="common">Endomycorrhizal fungus</name>
    <name type="synonym">Glomus mosseae</name>
    <dbReference type="NCBI Taxonomy" id="27381"/>
    <lineage>
        <taxon>Eukaryota</taxon>
        <taxon>Fungi</taxon>
        <taxon>Fungi incertae sedis</taxon>
        <taxon>Mucoromycota</taxon>
        <taxon>Glomeromycotina</taxon>
        <taxon>Glomeromycetes</taxon>
        <taxon>Glomerales</taxon>
        <taxon>Glomeraceae</taxon>
        <taxon>Funneliformis</taxon>
    </lineage>
</organism>
<dbReference type="Pfam" id="PF13234">
    <property type="entry name" value="MTR4_beta-barrel"/>
    <property type="match status" value="1"/>
</dbReference>
<dbReference type="InterPro" id="IPR016438">
    <property type="entry name" value="SKI2-like"/>
</dbReference>
<sequence>MGETLVSASINDIPNEGLLLPPGFANPLSREDVEREIEERYLIPHTSFPTSWLFKCQQLLEREPDFMSLTALEPSKSRTTLEMIRDGPDGKIIGYKEIVVGESNLTAKNSTSLLREPGAINHFVKGASSQFPFAPGGLESEVMVDTGTVININDKEIVNLSLNFEDDEILSIPPGFDRGLIFEDGQNRQIRVPTNKLTSLNITDMISHDENELAEFLEPLNETEYIREVLNKELQENIEVVEMMKDEETNKDITDLEDSVDNLLPTRAPPLKGLGTASKASTSAARKRNWAHDIDVNIELSNFEELVPEMAFDYPFELDTFQKQAIYHLESGCSIFVAAHTSAGKTAIAEYAIALSAKHMTRAIYTSPIKALSNQKYGEFKKNFEVGILTGDVQIHPESSCLIMTTEILRSMLYKGADLIRDVEFVIFDERGVVWEEVIIMLPAHVTLILLSATVPNTKEFADWVGRTKKKDIYVISTPKRPVPLEHYIYANKEIYKIVDENGKFLEQGYQEGGGGGGGGARTNFQDKPLWIDLRCNILAESLSSLDLCNAAEQSKICITIENSLKRLKGTNKDLLQVLKMKSWLKRGIAVHHSGLLPIIKEMVEKLFKDGLVKVLFATETFAMGVNMPARTVVYSGIKKHDGMGLRELNPGEYTQMSGRAGRRNKDHTGIVIILPDRRDKIPEVSSLKNMILGKPTKLESQFRLTYNMILNLLRVKALRVEEMIKRSFSENASQKILPDQQEEFMKNEKSFSELKKLDCTICNRDINEYYDASTTIVKINHHLLEKIIINPLGLKVLSPGRVIVINSGSYRNVAAVILKSAPAGPKIDKSFWVFMLLDEDTIQSEREGLAPLPVTRLSIPNPSSCTYKIEYLTYRDIGFVTNHLINLDIYAIMEKNDQHEISKLMQELLRYATQNRINEYDWSKIKEYNFQLELIKKNKLMNELNSFHCVICPDLIEHYGHIHGERELKARIDDLKHTISDQNLELLPVYEQKIEVLKRLKYIDPNGTLQLKGHVACEVTDELVLTELILENEFKEYEPEEIVAMLSCFVFQEKRASKPNLTPKLEEGVETIKKFGKNIAKECDLNDDDIKINIGLVEVVYEWAKKEMDFKEITELTEVLEGSIVRCITRLDETCREVINAARMIGDSSLSKKMKEAQSSIKRDIITTKSLYL</sequence>
<dbReference type="GO" id="GO:0003723">
    <property type="term" value="F:RNA binding"/>
    <property type="evidence" value="ECO:0007669"/>
    <property type="project" value="UniProtKB-KW"/>
</dbReference>
<dbReference type="FunFam" id="3.40.50.300:FF:000354">
    <property type="entry name" value="ATP-dependent RNA helicase SKI2"/>
    <property type="match status" value="1"/>
</dbReference>
<dbReference type="Pfam" id="PF17911">
    <property type="entry name" value="Ski2_N"/>
    <property type="match status" value="1"/>
</dbReference>
<feature type="domain" description="Helicase C-terminal" evidence="10">
    <location>
        <begin position="544"/>
        <end position="714"/>
    </location>
</feature>
<dbReference type="InterPro" id="IPR040801">
    <property type="entry name" value="Ski2_N"/>
</dbReference>
<dbReference type="PROSITE" id="PS51192">
    <property type="entry name" value="HELICASE_ATP_BIND_1"/>
    <property type="match status" value="1"/>
</dbReference>
<evidence type="ECO:0000256" key="1">
    <source>
        <dbReference type="ARBA" id="ARBA00004496"/>
    </source>
</evidence>
<evidence type="ECO:0000256" key="6">
    <source>
        <dbReference type="ARBA" id="ARBA00022806"/>
    </source>
</evidence>
<evidence type="ECO:0000256" key="7">
    <source>
        <dbReference type="ARBA" id="ARBA00022840"/>
    </source>
</evidence>
<dbReference type="GO" id="GO:0016787">
    <property type="term" value="F:hydrolase activity"/>
    <property type="evidence" value="ECO:0007669"/>
    <property type="project" value="UniProtKB-KW"/>
</dbReference>
<dbReference type="InterPro" id="IPR027417">
    <property type="entry name" value="P-loop_NTPase"/>
</dbReference>
<dbReference type="InterPro" id="IPR025696">
    <property type="entry name" value="Beta-barrel_MTR4"/>
</dbReference>
<dbReference type="SMART" id="SM00487">
    <property type="entry name" value="DEXDc"/>
    <property type="match status" value="1"/>
</dbReference>
<dbReference type="Pfam" id="PF00271">
    <property type="entry name" value="Helicase_C"/>
    <property type="match status" value="1"/>
</dbReference>
<dbReference type="InterPro" id="IPR048392">
    <property type="entry name" value="MTR4-like_stalk"/>
</dbReference>
<dbReference type="GO" id="GO:0003724">
    <property type="term" value="F:RNA helicase activity"/>
    <property type="evidence" value="ECO:0007669"/>
    <property type="project" value="InterPro"/>
</dbReference>
<dbReference type="Gene3D" id="3.40.50.300">
    <property type="entry name" value="P-loop containing nucleotide triphosphate hydrolases"/>
    <property type="match status" value="2"/>
</dbReference>
<gene>
    <name evidence="11" type="ORF">FMOSSE_LOCUS873</name>
</gene>
<dbReference type="PROSITE" id="PS51194">
    <property type="entry name" value="HELICASE_CTER"/>
    <property type="match status" value="1"/>
</dbReference>
<dbReference type="InterPro" id="IPR050699">
    <property type="entry name" value="RNA-DNA_Helicase"/>
</dbReference>
<dbReference type="GO" id="GO:0055087">
    <property type="term" value="C:Ski complex"/>
    <property type="evidence" value="ECO:0007669"/>
    <property type="project" value="TreeGrafter"/>
</dbReference>
<dbReference type="FunFam" id="1.10.3380.30:FF:000001">
    <property type="entry name" value="Ski2 ATP-dependent RNA helicase"/>
    <property type="match status" value="1"/>
</dbReference>
<dbReference type="EMBL" id="CAJVPP010000091">
    <property type="protein sequence ID" value="CAG8441797.1"/>
    <property type="molecule type" value="Genomic_DNA"/>
</dbReference>
<keyword evidence="5" id="KW-0378">Hydrolase</keyword>
<dbReference type="PIRSF" id="PIRSF005198">
    <property type="entry name" value="Antiviral_helicase_SKI2"/>
    <property type="match status" value="1"/>
</dbReference>
<dbReference type="GO" id="GO:0070478">
    <property type="term" value="P:nuclear-transcribed mRNA catabolic process, 3'-5' exonucleolytic nonsense-mediated decay"/>
    <property type="evidence" value="ECO:0007669"/>
    <property type="project" value="TreeGrafter"/>
</dbReference>
<dbReference type="InterPro" id="IPR011545">
    <property type="entry name" value="DEAD/DEAH_box_helicase_dom"/>
</dbReference>
<keyword evidence="8" id="KW-0694">RNA-binding</keyword>
<evidence type="ECO:0000256" key="4">
    <source>
        <dbReference type="ARBA" id="ARBA00022741"/>
    </source>
</evidence>
<dbReference type="PANTHER" id="PTHR12131">
    <property type="entry name" value="ATP-DEPENDENT RNA AND DNA HELICASE"/>
    <property type="match status" value="1"/>
</dbReference>
<evidence type="ECO:0000259" key="9">
    <source>
        <dbReference type="PROSITE" id="PS51192"/>
    </source>
</evidence>
<evidence type="ECO:0000313" key="11">
    <source>
        <dbReference type="EMBL" id="CAG8441797.1"/>
    </source>
</evidence>
<keyword evidence="3" id="KW-0963">Cytoplasm</keyword>
<evidence type="ECO:0000259" key="10">
    <source>
        <dbReference type="PROSITE" id="PS51194"/>
    </source>
</evidence>
<dbReference type="Gene3D" id="1.10.3380.30">
    <property type="match status" value="1"/>
</dbReference>
<evidence type="ECO:0000256" key="2">
    <source>
        <dbReference type="ARBA" id="ARBA00010140"/>
    </source>
</evidence>
<proteinExistence type="inferred from homology"/>
<evidence type="ECO:0000256" key="3">
    <source>
        <dbReference type="ARBA" id="ARBA00022490"/>
    </source>
</evidence>
<dbReference type="SUPFAM" id="SSF52540">
    <property type="entry name" value="P-loop containing nucleoside triphosphate hydrolases"/>
    <property type="match status" value="1"/>
</dbReference>
<comment type="subcellular location">
    <subcellularLocation>
        <location evidence="1">Cytoplasm</location>
    </subcellularLocation>
</comment>
<comment type="caution">
    <text evidence="11">The sequence shown here is derived from an EMBL/GenBank/DDBJ whole genome shotgun (WGS) entry which is preliminary data.</text>
</comment>
<keyword evidence="12" id="KW-1185">Reference proteome</keyword>
<dbReference type="GO" id="GO:0005524">
    <property type="term" value="F:ATP binding"/>
    <property type="evidence" value="ECO:0007669"/>
    <property type="project" value="UniProtKB-KW"/>
</dbReference>
<keyword evidence="6" id="KW-0347">Helicase</keyword>
<dbReference type="PANTHER" id="PTHR12131:SF1">
    <property type="entry name" value="ATP-DEPENDENT RNA HELICASE SUPV3L1, MITOCHONDRIAL-RELATED"/>
    <property type="match status" value="1"/>
</dbReference>
<accession>A0A9N8YNN8</accession>
<dbReference type="Proteomes" id="UP000789375">
    <property type="component" value="Unassembled WGS sequence"/>
</dbReference>
<dbReference type="SMART" id="SM01142">
    <property type="entry name" value="DSHCT"/>
    <property type="match status" value="1"/>
</dbReference>
<comment type="similarity">
    <text evidence="2">Belongs to the helicase family. SKI2 subfamily.</text>
</comment>
<dbReference type="InterPro" id="IPR014001">
    <property type="entry name" value="Helicase_ATP-bd"/>
</dbReference>
<feature type="domain" description="Helicase ATP-binding" evidence="9">
    <location>
        <begin position="326"/>
        <end position="473"/>
    </location>
</feature>
<reference evidence="11" key="1">
    <citation type="submission" date="2021-06" db="EMBL/GenBank/DDBJ databases">
        <authorList>
            <person name="Kallberg Y."/>
            <person name="Tangrot J."/>
            <person name="Rosling A."/>
        </authorList>
    </citation>
    <scope>NUCLEOTIDE SEQUENCE</scope>
    <source>
        <strain evidence="11">87-6 pot B 2015</strain>
    </source>
</reference>
<dbReference type="InterPro" id="IPR001650">
    <property type="entry name" value="Helicase_C-like"/>
</dbReference>
<dbReference type="SMART" id="SM00490">
    <property type="entry name" value="HELICc"/>
    <property type="match status" value="1"/>
</dbReference>
<evidence type="ECO:0000256" key="8">
    <source>
        <dbReference type="ARBA" id="ARBA00022884"/>
    </source>
</evidence>
<name>A0A9N8YNN8_FUNMO</name>
<keyword evidence="4" id="KW-0547">Nucleotide-binding</keyword>
<dbReference type="Gene3D" id="1.20.1500.20">
    <property type="match status" value="1"/>
</dbReference>
<dbReference type="Pfam" id="PF08148">
    <property type="entry name" value="DSHCT"/>
    <property type="match status" value="1"/>
</dbReference>
<dbReference type="Pfam" id="PF00270">
    <property type="entry name" value="DEAD"/>
    <property type="match status" value="1"/>
</dbReference>
<protein>
    <submittedName>
        <fullName evidence="11">3782_t:CDS:1</fullName>
    </submittedName>
</protein>
<dbReference type="CDD" id="cd18795">
    <property type="entry name" value="SF2_C_Ski2"/>
    <property type="match status" value="1"/>
</dbReference>
<keyword evidence="7" id="KW-0067">ATP-binding</keyword>